<dbReference type="Proteomes" id="UP000429211">
    <property type="component" value="Unassembled WGS sequence"/>
</dbReference>
<keyword evidence="1" id="KW-1133">Transmembrane helix</keyword>
<organism evidence="3">
    <name type="scientific">Bifidobacterium dentium</name>
    <dbReference type="NCBI Taxonomy" id="1689"/>
    <lineage>
        <taxon>Bacteria</taxon>
        <taxon>Bacillati</taxon>
        <taxon>Actinomycetota</taxon>
        <taxon>Actinomycetes</taxon>
        <taxon>Bifidobacteriales</taxon>
        <taxon>Bifidobacteriaceae</taxon>
        <taxon>Bifidobacterium</taxon>
    </lineage>
</organism>
<keyword evidence="1" id="KW-0812">Transmembrane</keyword>
<dbReference type="RefSeq" id="WP_129880166.1">
    <property type="nucleotide sequence ID" value="NZ_CACRSP010000001.1"/>
</dbReference>
<dbReference type="EMBL" id="WDPD01000012">
    <property type="protein sequence ID" value="KAB7459611.1"/>
    <property type="molecule type" value="Genomic_DNA"/>
</dbReference>
<evidence type="ECO:0000256" key="1">
    <source>
        <dbReference type="SAM" id="Phobius"/>
    </source>
</evidence>
<dbReference type="AlphaFoldDB" id="A0A6N2QUB5"/>
<evidence type="ECO:0000313" key="2">
    <source>
        <dbReference type="EMBL" id="KAB7459611.1"/>
    </source>
</evidence>
<name>A0A6N2QUB5_9BIFI</name>
<reference evidence="3" key="2">
    <citation type="submission" date="2019-11" db="EMBL/GenBank/DDBJ databases">
        <authorList>
            <person name="Feng L."/>
        </authorList>
    </citation>
    <scope>NUCLEOTIDE SEQUENCE</scope>
    <source>
        <strain evidence="3">BdentiumLFYP24</strain>
    </source>
</reference>
<gene>
    <name evidence="3" type="ORF">BDLFYP24_00017</name>
    <name evidence="2" type="ORF">GBB04_09470</name>
</gene>
<feature type="transmembrane region" description="Helical" evidence="1">
    <location>
        <begin position="15"/>
        <end position="39"/>
    </location>
</feature>
<evidence type="ECO:0000313" key="4">
    <source>
        <dbReference type="Proteomes" id="UP000429211"/>
    </source>
</evidence>
<dbReference type="EMBL" id="CACRSP010000001">
    <property type="protein sequence ID" value="VYS72052.1"/>
    <property type="molecule type" value="Genomic_DNA"/>
</dbReference>
<reference evidence="2 4" key="1">
    <citation type="journal article" date="2019" name="Nat. Med.">
        <title>A library of human gut bacterial isolates paired with longitudinal multiomics data enables mechanistic microbiome research.</title>
        <authorList>
            <person name="Poyet M."/>
            <person name="Groussin M."/>
            <person name="Gibbons S.M."/>
            <person name="Avila-Pacheco J."/>
            <person name="Jiang X."/>
            <person name="Kearney S.M."/>
            <person name="Perrotta A.R."/>
            <person name="Berdy B."/>
            <person name="Zhao S."/>
            <person name="Lieberman T.D."/>
            <person name="Swanson P.K."/>
            <person name="Smith M."/>
            <person name="Roesemann S."/>
            <person name="Alexander J.E."/>
            <person name="Rich S.A."/>
            <person name="Livny J."/>
            <person name="Vlamakis H."/>
            <person name="Clish C."/>
            <person name="Bullock K."/>
            <person name="Deik A."/>
            <person name="Scott J."/>
            <person name="Pierce K.A."/>
            <person name="Xavier R.J."/>
            <person name="Alm E.J."/>
        </authorList>
    </citation>
    <scope>NUCLEOTIDE SEQUENCE [LARGE SCALE GENOMIC DNA]</scope>
    <source>
        <strain evidence="2 4">BIOML-A2</strain>
    </source>
</reference>
<keyword evidence="1" id="KW-0472">Membrane</keyword>
<sequence>MKNNKVSFAEKHPKLNIFLGLVLIVVIGAFSIWLVKLLYNIIINGIIKLTEVASKLDAVIIVGLVTGLVSLTGAIISSIVAKIVDYRKSRQEYLTQKREKPYGEFVEMIYQVQKNIKEPGTYSDEQMLEDLSKFSKQITLWGSSRVINKWIEFRENSSDPEKAKNNLFLMEEIMNDMRKDLGLKKVKKGDLLGFFINDIRKELKK</sequence>
<feature type="transmembrane region" description="Helical" evidence="1">
    <location>
        <begin position="59"/>
        <end position="81"/>
    </location>
</feature>
<proteinExistence type="predicted"/>
<accession>A0A6N2QUB5</accession>
<protein>
    <submittedName>
        <fullName evidence="3">Uncharacterized protein</fullName>
    </submittedName>
</protein>
<evidence type="ECO:0000313" key="3">
    <source>
        <dbReference type="EMBL" id="VYS72052.1"/>
    </source>
</evidence>